<gene>
    <name evidence="2" type="ORF">SBD_0709</name>
</gene>
<dbReference type="AlphaFoldDB" id="M3DM60"/>
<sequence length="95" mass="10209">MGRRGAGGDRPGRGIFPCVGHEWNLPRIRRAAHARGPAVTPRNPRSPPERSSEDRVPTGIGTPTRGYSTRTGPGSGWTLECGRGVPADETRTRLP</sequence>
<name>M3DM60_9ACTN</name>
<dbReference type="Proteomes" id="UP000030760">
    <property type="component" value="Unassembled WGS sequence"/>
</dbReference>
<accession>M3DM60</accession>
<dbReference type="EMBL" id="KB405056">
    <property type="protein sequence ID" value="EMF58037.1"/>
    <property type="molecule type" value="Genomic_DNA"/>
</dbReference>
<evidence type="ECO:0000313" key="3">
    <source>
        <dbReference type="Proteomes" id="UP000030760"/>
    </source>
</evidence>
<organism evidence="2 3">
    <name type="scientific">Streptomyces bottropensis ATCC 25435</name>
    <dbReference type="NCBI Taxonomy" id="1054862"/>
    <lineage>
        <taxon>Bacteria</taxon>
        <taxon>Bacillati</taxon>
        <taxon>Actinomycetota</taxon>
        <taxon>Actinomycetes</taxon>
        <taxon>Kitasatosporales</taxon>
        <taxon>Streptomycetaceae</taxon>
        <taxon>Streptomyces</taxon>
    </lineage>
</organism>
<evidence type="ECO:0000256" key="1">
    <source>
        <dbReference type="SAM" id="MobiDB-lite"/>
    </source>
</evidence>
<evidence type="ECO:0000313" key="2">
    <source>
        <dbReference type="EMBL" id="EMF58037.1"/>
    </source>
</evidence>
<reference evidence="3" key="1">
    <citation type="journal article" date="2013" name="Genome Announc.">
        <title>Draft Genome Sequence of Streptomyces bottropensis ATCC 25435, a Bottromycin-Producing Actinomycete.</title>
        <authorList>
            <person name="Zhang H."/>
            <person name="Zhou W."/>
            <person name="Zhuang Y."/>
            <person name="Liang X."/>
            <person name="Liu T."/>
        </authorList>
    </citation>
    <scope>NUCLEOTIDE SEQUENCE [LARGE SCALE GENOMIC DNA]</scope>
    <source>
        <strain evidence="3">ATCC 25435</strain>
    </source>
</reference>
<feature type="compositionally biased region" description="Basic and acidic residues" evidence="1">
    <location>
        <begin position="86"/>
        <end position="95"/>
    </location>
</feature>
<proteinExistence type="predicted"/>
<feature type="region of interest" description="Disordered" evidence="1">
    <location>
        <begin position="30"/>
        <end position="95"/>
    </location>
</feature>
<protein>
    <submittedName>
        <fullName evidence="2">Uncharacterized protein</fullName>
    </submittedName>
</protein>
<feature type="compositionally biased region" description="Basic and acidic residues" evidence="1">
    <location>
        <begin position="47"/>
        <end position="56"/>
    </location>
</feature>